<dbReference type="EMBL" id="CABVLU010000003">
    <property type="protein sequence ID" value="VVT53085.1"/>
    <property type="molecule type" value="Genomic_DNA"/>
</dbReference>
<evidence type="ECO:0000256" key="2">
    <source>
        <dbReference type="ARBA" id="ARBA00022980"/>
    </source>
</evidence>
<proteinExistence type="inferred from homology"/>
<keyword evidence="3" id="KW-0687">Ribonucleoprotein</keyword>
<evidence type="ECO:0000313" key="4">
    <source>
        <dbReference type="EMBL" id="VVT53085.1"/>
    </source>
</evidence>
<dbReference type="OrthoDB" id="409928at2759"/>
<keyword evidence="2" id="KW-0689">Ribosomal protein</keyword>
<dbReference type="Gene3D" id="3.30.1490.10">
    <property type="match status" value="1"/>
</dbReference>
<keyword evidence="5" id="KW-1185">Reference proteome</keyword>
<dbReference type="GO" id="GO:0006412">
    <property type="term" value="P:translation"/>
    <property type="evidence" value="ECO:0007669"/>
    <property type="project" value="InterPro"/>
</dbReference>
<evidence type="ECO:0000313" key="5">
    <source>
        <dbReference type="Proteomes" id="UP000398389"/>
    </source>
</evidence>
<dbReference type="InterPro" id="IPR035987">
    <property type="entry name" value="Ribosomal_uS8_sf"/>
</dbReference>
<dbReference type="Proteomes" id="UP000398389">
    <property type="component" value="Unassembled WGS sequence"/>
</dbReference>
<dbReference type="GO" id="GO:1990904">
    <property type="term" value="C:ribonucleoprotein complex"/>
    <property type="evidence" value="ECO:0007669"/>
    <property type="project" value="UniProtKB-KW"/>
</dbReference>
<dbReference type="GO" id="GO:0003735">
    <property type="term" value="F:structural constituent of ribosome"/>
    <property type="evidence" value="ECO:0007669"/>
    <property type="project" value="InterPro"/>
</dbReference>
<evidence type="ECO:0008006" key="6">
    <source>
        <dbReference type="Google" id="ProtNLM"/>
    </source>
</evidence>
<dbReference type="SUPFAM" id="SSF56047">
    <property type="entry name" value="Ribosomal protein S8"/>
    <property type="match status" value="1"/>
</dbReference>
<dbReference type="Pfam" id="PF00410">
    <property type="entry name" value="Ribosomal_S8"/>
    <property type="match status" value="1"/>
</dbReference>
<dbReference type="InterPro" id="IPR000630">
    <property type="entry name" value="Ribosomal_uS8"/>
</dbReference>
<dbReference type="Gene3D" id="3.30.1370.30">
    <property type="match status" value="1"/>
</dbReference>
<dbReference type="AlphaFoldDB" id="A0A5E8BWK9"/>
<comment type="similarity">
    <text evidence="1">Belongs to the universal ribosomal protein uS8 family.</text>
</comment>
<evidence type="ECO:0000256" key="3">
    <source>
        <dbReference type="ARBA" id="ARBA00023274"/>
    </source>
</evidence>
<accession>A0A5E8BWK9</accession>
<dbReference type="GeneID" id="43582214"/>
<dbReference type="GO" id="GO:0005840">
    <property type="term" value="C:ribosome"/>
    <property type="evidence" value="ECO:0007669"/>
    <property type="project" value="UniProtKB-KW"/>
</dbReference>
<protein>
    <recommendedName>
        <fullName evidence="6">Ribosomal protein S8</fullName>
    </recommendedName>
</protein>
<reference evidence="4 5" key="1">
    <citation type="submission" date="2019-09" db="EMBL/GenBank/DDBJ databases">
        <authorList>
            <person name="Brejova B."/>
        </authorList>
    </citation>
    <scope>NUCLEOTIDE SEQUENCE [LARGE SCALE GENOMIC DNA]</scope>
</reference>
<evidence type="ECO:0000256" key="1">
    <source>
        <dbReference type="ARBA" id="ARBA00006471"/>
    </source>
</evidence>
<dbReference type="FunFam" id="3.30.1370.30:FF:000006">
    <property type="entry name" value="40S ribosomal protein S8"/>
    <property type="match status" value="1"/>
</dbReference>
<gene>
    <name evidence="4" type="ORF">SAPINGB_P003396</name>
</gene>
<dbReference type="RefSeq" id="XP_031854005.1">
    <property type="nucleotide sequence ID" value="XM_031998114.1"/>
</dbReference>
<organism evidence="4 5">
    <name type="scientific">Magnusiomyces paraingens</name>
    <dbReference type="NCBI Taxonomy" id="2606893"/>
    <lineage>
        <taxon>Eukaryota</taxon>
        <taxon>Fungi</taxon>
        <taxon>Dikarya</taxon>
        <taxon>Ascomycota</taxon>
        <taxon>Saccharomycotina</taxon>
        <taxon>Dipodascomycetes</taxon>
        <taxon>Dipodascales</taxon>
        <taxon>Dipodascaceae</taxon>
        <taxon>Magnusiomyces</taxon>
    </lineage>
</organism>
<name>A0A5E8BWK9_9ASCO</name>
<sequence>MSLVNLANVCSHIQNVTRVNKSLTSIPYTKLHLQVALGLYREGFISSIQRGSLTGPDQTFTPATYDNISTRRLWLGLKYHNTKPVISKMSLISKPNRRISLDAHQIKKLLDGTSVRHVPTPQLGEAIFVKTDIGEVVEIQEAARRELGGELLLRVH</sequence>